<dbReference type="InterPro" id="IPR022907">
    <property type="entry name" value="VapC_family"/>
</dbReference>
<dbReference type="EC" id="3.1.-.-" evidence="6"/>
<dbReference type="InterPro" id="IPR051749">
    <property type="entry name" value="PINc/VapC_TA_RNase"/>
</dbReference>
<dbReference type="InterPro" id="IPR029060">
    <property type="entry name" value="PIN-like_dom_sf"/>
</dbReference>
<reference evidence="8 9" key="1">
    <citation type="journal article" date="2020" name="Microorganisms">
        <title>Osmotic Adaptation and Compatible Solute Biosynthesis of Phototrophic Bacteria as Revealed from Genome Analyses.</title>
        <authorList>
            <person name="Imhoff J.F."/>
            <person name="Rahn T."/>
            <person name="Kunzel S."/>
            <person name="Keller A."/>
            <person name="Neulinger S.C."/>
        </authorList>
    </citation>
    <scope>NUCLEOTIDE SEQUENCE [LARGE SCALE GENOMIC DNA]</scope>
    <source>
        <strain evidence="8 9">DSM 9895</strain>
    </source>
</reference>
<comment type="similarity">
    <text evidence="6">Belongs to the PINc/VapC protein family.</text>
</comment>
<dbReference type="PANTHER" id="PTHR42740:SF1">
    <property type="entry name" value="RIBONUCLEASE VAPC3"/>
    <property type="match status" value="1"/>
</dbReference>
<sequence length="134" mass="14874">MTVDTSVWINFLNGAGGPYVRVLKSLLRSEGIVVGDLVMTEVLRGLKDERSARDVQQFLEKCHILSFVGHANAVEAAALYRRLRSAGVTIRKTVDLWIATWCIVNQVPLLHQNRDFTAIARHEPGLIEVPVPAS</sequence>
<feature type="binding site" evidence="6">
    <location>
        <position position="4"/>
    </location>
    <ligand>
        <name>Mg(2+)</name>
        <dbReference type="ChEBI" id="CHEBI:18420"/>
    </ligand>
</feature>
<feature type="domain" description="PIN" evidence="7">
    <location>
        <begin position="2"/>
        <end position="121"/>
    </location>
</feature>
<keyword evidence="9" id="KW-1185">Reference proteome</keyword>
<evidence type="ECO:0000256" key="2">
    <source>
        <dbReference type="ARBA" id="ARBA00022722"/>
    </source>
</evidence>
<dbReference type="Pfam" id="PF01850">
    <property type="entry name" value="PIN"/>
    <property type="match status" value="1"/>
</dbReference>
<dbReference type="PANTHER" id="PTHR42740">
    <property type="entry name" value="RIBONUCLEASE VAPC3"/>
    <property type="match status" value="1"/>
</dbReference>
<evidence type="ECO:0000313" key="9">
    <source>
        <dbReference type="Proteomes" id="UP001296873"/>
    </source>
</evidence>
<gene>
    <name evidence="6" type="primary">vapC</name>
    <name evidence="8" type="ORF">CKO28_08150</name>
</gene>
<comment type="cofactor">
    <cofactor evidence="6">
        <name>Mg(2+)</name>
        <dbReference type="ChEBI" id="CHEBI:18420"/>
    </cofactor>
</comment>
<dbReference type="Gene3D" id="3.40.50.1010">
    <property type="entry name" value="5'-nuclease"/>
    <property type="match status" value="1"/>
</dbReference>
<dbReference type="SUPFAM" id="SSF88723">
    <property type="entry name" value="PIN domain-like"/>
    <property type="match status" value="1"/>
</dbReference>
<evidence type="ECO:0000256" key="1">
    <source>
        <dbReference type="ARBA" id="ARBA00022649"/>
    </source>
</evidence>
<proteinExistence type="inferred from homology"/>
<evidence type="ECO:0000256" key="6">
    <source>
        <dbReference type="HAMAP-Rule" id="MF_00265"/>
    </source>
</evidence>
<evidence type="ECO:0000313" key="8">
    <source>
        <dbReference type="EMBL" id="MBK1668006.1"/>
    </source>
</evidence>
<evidence type="ECO:0000256" key="5">
    <source>
        <dbReference type="ARBA" id="ARBA00022842"/>
    </source>
</evidence>
<dbReference type="InterPro" id="IPR002716">
    <property type="entry name" value="PIN_dom"/>
</dbReference>
<comment type="function">
    <text evidence="6">Toxic component of a toxin-antitoxin (TA) system. An RNase.</text>
</comment>
<evidence type="ECO:0000256" key="3">
    <source>
        <dbReference type="ARBA" id="ARBA00022723"/>
    </source>
</evidence>
<keyword evidence="5 6" id="KW-0460">Magnesium</keyword>
<dbReference type="EMBL" id="NRRL01000015">
    <property type="protein sequence ID" value="MBK1668006.1"/>
    <property type="molecule type" value="Genomic_DNA"/>
</dbReference>
<accession>A0ABS1DDH1</accession>
<feature type="binding site" evidence="6">
    <location>
        <position position="95"/>
    </location>
    <ligand>
        <name>Mg(2+)</name>
        <dbReference type="ChEBI" id="CHEBI:18420"/>
    </ligand>
</feature>
<keyword evidence="6" id="KW-0800">Toxin</keyword>
<keyword evidence="2 6" id="KW-0540">Nuclease</keyword>
<evidence type="ECO:0000259" key="7">
    <source>
        <dbReference type="Pfam" id="PF01850"/>
    </source>
</evidence>
<name>A0ABS1DDH1_9PROT</name>
<dbReference type="Proteomes" id="UP001296873">
    <property type="component" value="Unassembled WGS sequence"/>
</dbReference>
<organism evidence="8 9">
    <name type="scientific">Rhodovibrio sodomensis</name>
    <dbReference type="NCBI Taxonomy" id="1088"/>
    <lineage>
        <taxon>Bacteria</taxon>
        <taxon>Pseudomonadati</taxon>
        <taxon>Pseudomonadota</taxon>
        <taxon>Alphaproteobacteria</taxon>
        <taxon>Rhodospirillales</taxon>
        <taxon>Rhodovibrionaceae</taxon>
        <taxon>Rhodovibrio</taxon>
    </lineage>
</organism>
<keyword evidence="4 6" id="KW-0378">Hydrolase</keyword>
<comment type="caution">
    <text evidence="8">The sequence shown here is derived from an EMBL/GenBank/DDBJ whole genome shotgun (WGS) entry which is preliminary data.</text>
</comment>
<evidence type="ECO:0000256" key="4">
    <source>
        <dbReference type="ARBA" id="ARBA00022801"/>
    </source>
</evidence>
<keyword evidence="1 6" id="KW-1277">Toxin-antitoxin system</keyword>
<dbReference type="HAMAP" id="MF_00265">
    <property type="entry name" value="VapC_Nob1"/>
    <property type="match status" value="1"/>
</dbReference>
<keyword evidence="3 6" id="KW-0479">Metal-binding</keyword>
<protein>
    <recommendedName>
        <fullName evidence="6">Ribonuclease VapC</fullName>
        <shortName evidence="6">RNase VapC</shortName>
        <ecNumber evidence="6">3.1.-.-</ecNumber>
    </recommendedName>
    <alternativeName>
        <fullName evidence="6">Toxin VapC</fullName>
    </alternativeName>
</protein>